<reference evidence="3" key="1">
    <citation type="journal article" date="2019" name="Int. J. Syst. Evol. Microbiol.">
        <title>The Global Catalogue of Microorganisms (GCM) 10K type strain sequencing project: providing services to taxonomists for standard genome sequencing and annotation.</title>
        <authorList>
            <consortium name="The Broad Institute Genomics Platform"/>
            <consortium name="The Broad Institute Genome Sequencing Center for Infectious Disease"/>
            <person name="Wu L."/>
            <person name="Ma J."/>
        </authorList>
    </citation>
    <scope>NUCLEOTIDE SEQUENCE [LARGE SCALE GENOMIC DNA]</scope>
    <source>
        <strain evidence="3">KCTC 5701</strain>
    </source>
</reference>
<dbReference type="EMBL" id="JBHSOE010000044">
    <property type="protein sequence ID" value="MFC5658394.1"/>
    <property type="molecule type" value="Genomic_DNA"/>
</dbReference>
<feature type="region of interest" description="Disordered" evidence="1">
    <location>
        <begin position="105"/>
        <end position="125"/>
    </location>
</feature>
<feature type="region of interest" description="Disordered" evidence="1">
    <location>
        <begin position="1"/>
        <end position="55"/>
    </location>
</feature>
<organism evidence="2 3">
    <name type="scientific">Streptomyces nogalater</name>
    <dbReference type="NCBI Taxonomy" id="38314"/>
    <lineage>
        <taxon>Bacteria</taxon>
        <taxon>Bacillati</taxon>
        <taxon>Actinomycetota</taxon>
        <taxon>Actinomycetes</taxon>
        <taxon>Kitasatosporales</taxon>
        <taxon>Streptomycetaceae</taxon>
        <taxon>Streptomyces</taxon>
    </lineage>
</organism>
<protein>
    <recommendedName>
        <fullName evidence="4">Fe2OG dioxygenase domain-containing protein</fullName>
    </recommendedName>
</protein>
<comment type="caution">
    <text evidence="2">The sequence shown here is derived from an EMBL/GenBank/DDBJ whole genome shotgun (WGS) entry which is preliminary data.</text>
</comment>
<evidence type="ECO:0000313" key="2">
    <source>
        <dbReference type="EMBL" id="MFC5658394.1"/>
    </source>
</evidence>
<dbReference type="SUPFAM" id="SSF51197">
    <property type="entry name" value="Clavaminate synthase-like"/>
    <property type="match status" value="1"/>
</dbReference>
<dbReference type="Proteomes" id="UP001596065">
    <property type="component" value="Unassembled WGS sequence"/>
</dbReference>
<sequence>MTGTARTARTAPSAEATGVTEADGAFAGAATQPAGDKSAGDKPAGGKVTAFNDSLGRLRRSMRRSAWNKGPLPPARDMAWQTSLVRRDPDPAVTRLTAADFGYQRARRGPAARSAPAPEQTAYSGPHRLLTDEGVARLRRVCENLADRAPDDDYIVSRRVRNVFGASRFVRAMVSDPAFLGRVSAIAGQPLIPHPLTTPAICANYFDTQEVRVGDRKEPQTARWHYDGMTYVFVMQLADRTEFANGRLMLYRGTRADFDRDREAVAEQGSSHPKVFEPPLERAGDTVYTLGSSLWHAVQPVSSGARLSIILSFFAPMERHDSNPFWHLAAEDGIVEALSGFAKLRKAQSDPLGYCARTGIDLTRVIAEAERAAPLVAPH</sequence>
<accession>A0ABW0WN89</accession>
<evidence type="ECO:0000313" key="3">
    <source>
        <dbReference type="Proteomes" id="UP001596065"/>
    </source>
</evidence>
<proteinExistence type="predicted"/>
<dbReference type="Gene3D" id="2.60.120.620">
    <property type="entry name" value="q2cbj1_9rhob like domain"/>
    <property type="match status" value="1"/>
</dbReference>
<evidence type="ECO:0008006" key="4">
    <source>
        <dbReference type="Google" id="ProtNLM"/>
    </source>
</evidence>
<name>A0ABW0WN89_STRNO</name>
<keyword evidence="3" id="KW-1185">Reference proteome</keyword>
<dbReference type="RefSeq" id="WP_344352589.1">
    <property type="nucleotide sequence ID" value="NZ_BAAASM010000065.1"/>
</dbReference>
<evidence type="ECO:0000256" key="1">
    <source>
        <dbReference type="SAM" id="MobiDB-lite"/>
    </source>
</evidence>
<gene>
    <name evidence="2" type="ORF">ACFP3J_23290</name>
</gene>